<dbReference type="AlphaFoldDB" id="A0A0F9GPI2"/>
<feature type="non-terminal residue" evidence="1">
    <location>
        <position position="1"/>
    </location>
</feature>
<comment type="caution">
    <text evidence="1">The sequence shown here is derived from an EMBL/GenBank/DDBJ whole genome shotgun (WGS) entry which is preliminary data.</text>
</comment>
<accession>A0A0F9GPI2</accession>
<sequence length="299" mass="34520">NTTFQFVGEERELLLEKFLHDMGVLNYSTGHPFIGRSQITGIRDALDAATVGPMMAVEAPAYHYKIGMPLLRHLQSLRVFSIGPEAHRWSITYDYLIFRIAAHYTRDPTMIKWFIDGKDPLHEFGEVTQLGRNEAMSFFLWLLCGEDMVLMEKEHPQWVSHMPDNPQMVKAQHIDKKIPSFRMGLINLMEQAQVDRRAFTFWGRLSPPRLSPAELLHFTLFGSVKDLLDVVVVSIANNGSSNHWFRTDEENELDYWLRARIVGYNRDADVQQWQQFLENIAGLNDPLMGTKLDAKVNVE</sequence>
<gene>
    <name evidence="1" type="ORF">LCGC14_2096210</name>
</gene>
<evidence type="ECO:0000313" key="1">
    <source>
        <dbReference type="EMBL" id="KKL71310.1"/>
    </source>
</evidence>
<name>A0A0F9GPI2_9ZZZZ</name>
<dbReference type="EMBL" id="LAZR01025633">
    <property type="protein sequence ID" value="KKL71310.1"/>
    <property type="molecule type" value="Genomic_DNA"/>
</dbReference>
<organism evidence="1">
    <name type="scientific">marine sediment metagenome</name>
    <dbReference type="NCBI Taxonomy" id="412755"/>
    <lineage>
        <taxon>unclassified sequences</taxon>
        <taxon>metagenomes</taxon>
        <taxon>ecological metagenomes</taxon>
    </lineage>
</organism>
<protein>
    <submittedName>
        <fullName evidence="1">Uncharacterized protein</fullName>
    </submittedName>
</protein>
<reference evidence="1" key="1">
    <citation type="journal article" date="2015" name="Nature">
        <title>Complex archaea that bridge the gap between prokaryotes and eukaryotes.</title>
        <authorList>
            <person name="Spang A."/>
            <person name="Saw J.H."/>
            <person name="Jorgensen S.L."/>
            <person name="Zaremba-Niedzwiedzka K."/>
            <person name="Martijn J."/>
            <person name="Lind A.E."/>
            <person name="van Eijk R."/>
            <person name="Schleper C."/>
            <person name="Guy L."/>
            <person name="Ettema T.J."/>
        </authorList>
    </citation>
    <scope>NUCLEOTIDE SEQUENCE</scope>
</reference>
<proteinExistence type="predicted"/>